<dbReference type="GO" id="GO:0007602">
    <property type="term" value="P:phototransduction"/>
    <property type="evidence" value="ECO:0007669"/>
    <property type="project" value="TreeGrafter"/>
</dbReference>
<evidence type="ECO:0000313" key="13">
    <source>
        <dbReference type="EMBL" id="AGL81711.1"/>
    </source>
</evidence>
<dbReference type="GO" id="GO:0007283">
    <property type="term" value="P:spermatogenesis"/>
    <property type="evidence" value="ECO:0007669"/>
    <property type="project" value="EnsemblMetazoa"/>
</dbReference>
<dbReference type="InterPro" id="IPR000990">
    <property type="entry name" value="Innexin"/>
</dbReference>
<keyword evidence="9 12" id="KW-0406">Ion transport</keyword>
<gene>
    <name evidence="13" type="primary">zpg</name>
    <name evidence="12" type="synonym">inx</name>
</gene>
<dbReference type="Pfam" id="PF00876">
    <property type="entry name" value="Innexin"/>
    <property type="match status" value="1"/>
</dbReference>
<dbReference type="OrthoDB" id="5867527at2759"/>
<evidence type="ECO:0000256" key="9">
    <source>
        <dbReference type="ARBA" id="ARBA00023065"/>
    </source>
</evidence>
<reference evidence="13" key="1">
    <citation type="submission" date="2012-09" db="EMBL/GenBank/DDBJ databases">
        <title>Pervasive adaptive evolution of genes involved in the regulation of Drosophila germline stem cells.</title>
        <authorList>
            <person name="Flores H.A."/>
            <person name="Bauer DuMont V.L."/>
            <person name="Fatoo A."/>
            <person name="Hubbard D."/>
            <person name="Al-Hijji M."/>
            <person name="Barbash D.A."/>
            <person name="Aquadro C.F."/>
        </authorList>
    </citation>
    <scope>NUCLEOTIDE SEQUENCE</scope>
    <source>
        <strain evidence="13">Sim6</strain>
    </source>
</reference>
<dbReference type="GO" id="GO:0005243">
    <property type="term" value="F:gap junction channel activity"/>
    <property type="evidence" value="ECO:0007669"/>
    <property type="project" value="TreeGrafter"/>
</dbReference>
<protein>
    <recommendedName>
        <fullName evidence="12">Innexin</fullName>
    </recommendedName>
</protein>
<organism evidence="13">
    <name type="scientific">Drosophila simulans</name>
    <name type="common">Fruit fly</name>
    <dbReference type="NCBI Taxonomy" id="7240"/>
    <lineage>
        <taxon>Eukaryota</taxon>
        <taxon>Metazoa</taxon>
        <taxon>Ecdysozoa</taxon>
        <taxon>Arthropoda</taxon>
        <taxon>Hexapoda</taxon>
        <taxon>Insecta</taxon>
        <taxon>Pterygota</taxon>
        <taxon>Neoptera</taxon>
        <taxon>Endopterygota</taxon>
        <taxon>Diptera</taxon>
        <taxon>Brachycera</taxon>
        <taxon>Muscomorpha</taxon>
        <taxon>Ephydroidea</taxon>
        <taxon>Drosophilidae</taxon>
        <taxon>Drosophila</taxon>
        <taxon>Sophophora</taxon>
    </lineage>
</organism>
<dbReference type="PRINTS" id="PR01262">
    <property type="entry name" value="INNEXIN"/>
</dbReference>
<feature type="transmembrane region" description="Helical" evidence="12">
    <location>
        <begin position="179"/>
        <end position="208"/>
    </location>
</feature>
<keyword evidence="7" id="KW-0965">Cell junction</keyword>
<comment type="function">
    <text evidence="12">Structural component of the gap junctions.</text>
</comment>
<evidence type="ECO:0000256" key="5">
    <source>
        <dbReference type="ARBA" id="ARBA00022692"/>
    </source>
</evidence>
<dbReference type="PROSITE" id="PS51013">
    <property type="entry name" value="PANNEXIN"/>
    <property type="match status" value="1"/>
</dbReference>
<evidence type="ECO:0000256" key="7">
    <source>
        <dbReference type="ARBA" id="ARBA00022949"/>
    </source>
</evidence>
<dbReference type="EMBL" id="JX647681">
    <property type="protein sequence ID" value="AGL81711.1"/>
    <property type="molecule type" value="Genomic_DNA"/>
</dbReference>
<evidence type="ECO:0000256" key="3">
    <source>
        <dbReference type="ARBA" id="ARBA00022448"/>
    </source>
</evidence>
<dbReference type="GO" id="GO:0034220">
    <property type="term" value="P:monoatomic ion transmembrane transport"/>
    <property type="evidence" value="ECO:0007669"/>
    <property type="project" value="UniProtKB-KW"/>
</dbReference>
<keyword evidence="11 12" id="KW-0407">Ion channel</keyword>
<name>A0A075BIF1_DROSI</name>
<dbReference type="GO" id="GO:0007281">
    <property type="term" value="P:germ cell development"/>
    <property type="evidence" value="ECO:0007669"/>
    <property type="project" value="EnsemblMetazoa"/>
</dbReference>
<feature type="transmembrane region" description="Helical" evidence="12">
    <location>
        <begin position="109"/>
        <end position="131"/>
    </location>
</feature>
<evidence type="ECO:0000256" key="10">
    <source>
        <dbReference type="ARBA" id="ARBA00023136"/>
    </source>
</evidence>
<dbReference type="AlphaFoldDB" id="A0A075BIF1"/>
<keyword evidence="10 12" id="KW-0472">Membrane</keyword>
<evidence type="ECO:0000256" key="6">
    <source>
        <dbReference type="ARBA" id="ARBA00022868"/>
    </source>
</evidence>
<evidence type="ECO:0000256" key="1">
    <source>
        <dbReference type="ARBA" id="ARBA00004610"/>
    </source>
</evidence>
<keyword evidence="5 12" id="KW-0812">Transmembrane</keyword>
<evidence type="ECO:0000256" key="8">
    <source>
        <dbReference type="ARBA" id="ARBA00022989"/>
    </source>
</evidence>
<dbReference type="PANTHER" id="PTHR11893:SF43">
    <property type="entry name" value="INNEXIN INX4-RELATED"/>
    <property type="match status" value="1"/>
</dbReference>
<keyword evidence="6" id="KW-0303">Gap junction</keyword>
<keyword evidence="8 12" id="KW-1133">Transmembrane helix</keyword>
<proteinExistence type="inferred from homology"/>
<evidence type="ECO:0000256" key="4">
    <source>
        <dbReference type="ARBA" id="ARBA00022475"/>
    </source>
</evidence>
<feature type="transmembrane region" description="Helical" evidence="12">
    <location>
        <begin position="269"/>
        <end position="290"/>
    </location>
</feature>
<comment type="similarity">
    <text evidence="12">Belongs to the pannexin family.</text>
</comment>
<dbReference type="PANTHER" id="PTHR11893">
    <property type="entry name" value="INNEXIN"/>
    <property type="match status" value="1"/>
</dbReference>
<keyword evidence="3 12" id="KW-0813">Transport</keyword>
<dbReference type="GO" id="GO:0005886">
    <property type="term" value="C:plasma membrane"/>
    <property type="evidence" value="ECO:0007669"/>
    <property type="project" value="UniProtKB-SubCell"/>
</dbReference>
<dbReference type="GO" id="GO:0036098">
    <property type="term" value="P:male germ-line stem cell population maintenance"/>
    <property type="evidence" value="ECO:0007669"/>
    <property type="project" value="EnsemblMetazoa"/>
</dbReference>
<evidence type="ECO:0000256" key="12">
    <source>
        <dbReference type="RuleBase" id="RU010713"/>
    </source>
</evidence>
<feature type="transmembrane region" description="Helical" evidence="12">
    <location>
        <begin position="20"/>
        <end position="42"/>
    </location>
</feature>
<sequence length="367" mass="42783">MYAAVKPLSKYLQFKSVHIYDAIFTLHSKVTVALLLACTFLLSSKQYFGDPIQCFGDRDMDYVHAFCWIYGAYVSDNVTVTPLRNGAAQCRPDAVSKVVPPENRNYITYYQWVVLVLLLESFVFYMPAFLWKIWEGGRLKHLCDDFHKMAVCKDKSRTHLRVLVNYFSSDYKETHFRYFVSYVFCEILNLSISILNFLLLDVFFGGFWGRYRDALLSLYNGDYNQWNIITMAVFPKCAKCEMYKGGPSGSSNIYDYLCLLPLNILNEKIFAFLWIWFILVAMLIALKFLYRLATVLYPGMRLQLLRARARFMPKKHLQVALRNCSFGDWFVLMRVGNNISPELFRKLLEELYAVQSLIKKPPGADEI</sequence>
<keyword evidence="4" id="KW-1003">Cell membrane</keyword>
<accession>A0A075BIF1</accession>
<dbReference type="GO" id="GO:0005921">
    <property type="term" value="C:gap junction"/>
    <property type="evidence" value="ECO:0007669"/>
    <property type="project" value="UniProtKB-SubCell"/>
</dbReference>
<evidence type="ECO:0000256" key="2">
    <source>
        <dbReference type="ARBA" id="ARBA00004651"/>
    </source>
</evidence>
<evidence type="ECO:0000256" key="11">
    <source>
        <dbReference type="ARBA" id="ARBA00023303"/>
    </source>
</evidence>
<comment type="subcellular location">
    <subcellularLocation>
        <location evidence="1">Cell junction</location>
        <location evidence="1">Gap junction</location>
    </subcellularLocation>
    <subcellularLocation>
        <location evidence="2 12">Cell membrane</location>
        <topology evidence="2 12">Multi-pass membrane protein</topology>
    </subcellularLocation>
</comment>